<accession>A0AAI8VDD1</accession>
<proteinExistence type="predicted"/>
<feature type="region of interest" description="Disordered" evidence="1">
    <location>
        <begin position="52"/>
        <end position="134"/>
    </location>
</feature>
<dbReference type="Proteomes" id="UP001295740">
    <property type="component" value="Unassembled WGS sequence"/>
</dbReference>
<evidence type="ECO:0000313" key="2">
    <source>
        <dbReference type="EMBL" id="CAJ2502330.1"/>
    </source>
</evidence>
<gene>
    <name evidence="2" type="ORF">KHLLAP_LOCUS2798</name>
</gene>
<evidence type="ECO:0000256" key="1">
    <source>
        <dbReference type="SAM" id="MobiDB-lite"/>
    </source>
</evidence>
<feature type="compositionally biased region" description="Acidic residues" evidence="1">
    <location>
        <begin position="54"/>
        <end position="64"/>
    </location>
</feature>
<dbReference type="EMBL" id="CAUWAG010000004">
    <property type="protein sequence ID" value="CAJ2502330.1"/>
    <property type="molecule type" value="Genomic_DNA"/>
</dbReference>
<sequence>MNPQEYVWDTLDPSTRSIRLLNVLPRGADGTLRLSLRTVDLGEVAEDGGKMAKDEDEMVDESDDKPDGYIYWMYGSSNEGTDEPDEVTEGDNEIRDNSHELGDESDELTEGGDEMADEMSAYSDGFPDRSDETNNTYDAVSYAWGPPTPLRKAVIDDKTVLLRDNI</sequence>
<organism evidence="2 3">
    <name type="scientific">Anthostomella pinea</name>
    <dbReference type="NCBI Taxonomy" id="933095"/>
    <lineage>
        <taxon>Eukaryota</taxon>
        <taxon>Fungi</taxon>
        <taxon>Dikarya</taxon>
        <taxon>Ascomycota</taxon>
        <taxon>Pezizomycotina</taxon>
        <taxon>Sordariomycetes</taxon>
        <taxon>Xylariomycetidae</taxon>
        <taxon>Xylariales</taxon>
        <taxon>Xylariaceae</taxon>
        <taxon>Anthostomella</taxon>
    </lineage>
</organism>
<evidence type="ECO:0000313" key="3">
    <source>
        <dbReference type="Proteomes" id="UP001295740"/>
    </source>
</evidence>
<feature type="compositionally biased region" description="Basic and acidic residues" evidence="1">
    <location>
        <begin position="92"/>
        <end position="102"/>
    </location>
</feature>
<dbReference type="AlphaFoldDB" id="A0AAI8VDD1"/>
<name>A0AAI8VDD1_9PEZI</name>
<feature type="compositionally biased region" description="Acidic residues" evidence="1">
    <location>
        <begin position="80"/>
        <end position="91"/>
    </location>
</feature>
<comment type="caution">
    <text evidence="2">The sequence shown here is derived from an EMBL/GenBank/DDBJ whole genome shotgun (WGS) entry which is preliminary data.</text>
</comment>
<keyword evidence="3" id="KW-1185">Reference proteome</keyword>
<protein>
    <submittedName>
        <fullName evidence="2">Uu.00g097240.m01.CDS01</fullName>
    </submittedName>
</protein>
<feature type="compositionally biased region" description="Acidic residues" evidence="1">
    <location>
        <begin position="103"/>
        <end position="117"/>
    </location>
</feature>
<reference evidence="2" key="1">
    <citation type="submission" date="2023-10" db="EMBL/GenBank/DDBJ databases">
        <authorList>
            <person name="Hackl T."/>
        </authorList>
    </citation>
    <scope>NUCLEOTIDE SEQUENCE</scope>
</reference>